<dbReference type="OrthoDB" id="9789527at2"/>
<keyword evidence="3 6" id="KW-0812">Transmembrane</keyword>
<comment type="similarity">
    <text evidence="2">Belongs to the multi antimicrobial extrusion (MATE) (TC 2.A.66.1) family.</text>
</comment>
<dbReference type="PANTHER" id="PTHR42893">
    <property type="entry name" value="PROTEIN DETOXIFICATION 44, CHLOROPLASTIC-RELATED"/>
    <property type="match status" value="1"/>
</dbReference>
<keyword evidence="4 6" id="KW-1133">Transmembrane helix</keyword>
<dbReference type="Proteomes" id="UP000233293">
    <property type="component" value="Unassembled WGS sequence"/>
</dbReference>
<feature type="transmembrane region" description="Helical" evidence="6">
    <location>
        <begin position="415"/>
        <end position="433"/>
    </location>
</feature>
<feature type="transmembrane region" description="Helical" evidence="6">
    <location>
        <begin position="321"/>
        <end position="341"/>
    </location>
</feature>
<feature type="transmembrane region" description="Helical" evidence="6">
    <location>
        <begin position="353"/>
        <end position="378"/>
    </location>
</feature>
<evidence type="ECO:0000256" key="2">
    <source>
        <dbReference type="ARBA" id="ARBA00010199"/>
    </source>
</evidence>
<evidence type="ECO:0000256" key="5">
    <source>
        <dbReference type="ARBA" id="ARBA00023136"/>
    </source>
</evidence>
<accession>A0A2N3PTY3</accession>
<dbReference type="GO" id="GO:0015297">
    <property type="term" value="F:antiporter activity"/>
    <property type="evidence" value="ECO:0007669"/>
    <property type="project" value="InterPro"/>
</dbReference>
<feature type="transmembrane region" description="Helical" evidence="6">
    <location>
        <begin position="134"/>
        <end position="157"/>
    </location>
</feature>
<dbReference type="CDD" id="cd13136">
    <property type="entry name" value="MATE_DinF_like"/>
    <property type="match status" value="1"/>
</dbReference>
<feature type="transmembrane region" description="Helical" evidence="6">
    <location>
        <begin position="93"/>
        <end position="114"/>
    </location>
</feature>
<feature type="transmembrane region" description="Helical" evidence="6">
    <location>
        <begin position="57"/>
        <end position="81"/>
    </location>
</feature>
<dbReference type="RefSeq" id="WP_101251309.1">
    <property type="nucleotide sequence ID" value="NZ_PIUM01000016.1"/>
</dbReference>
<sequence length="445" mass="47184">MTIPVPDAWSWHRRVLKLAVPIIAANLTQPMLSTVDTAIAGHLSGAASLGGAALGGLFFNIVFWGLGFLRMSTTGLVATAYGAQDQTALRDHLLRALILAVCAGAVLLAVKGPLTATAVRLFGGGAVVSEAASGYIAARLWSVPLTLANFVILGYLLGCQRTGLALLVQGVINAVNVILAVGLVYGLNLDLVGLGSATALADTAGFVAGVAILWRLRAENLPTLRWRRLLAFSALRRLMAANADIFLRTLCLIVCFTWFTHAGSRQGDVILAANAVLLTLQTVMAYLLDGFAQAGEALVGAAIGAGERTSYRRVIRVSTQWAVLTAGLFSLVYALAGSLIVRGLTDNAPVRQAAIAFLPWAVASPLVSVWSFQLDGFFIGATRTRDMRNGMMFAMLSFLLAASSLPEMFGNHGLWASFLIFMVARAAALWLFLPHIERDGFLAAE</sequence>
<evidence type="ECO:0000256" key="4">
    <source>
        <dbReference type="ARBA" id="ARBA00022989"/>
    </source>
</evidence>
<dbReference type="PANTHER" id="PTHR42893:SF46">
    <property type="entry name" value="PROTEIN DETOXIFICATION 44, CHLOROPLASTIC"/>
    <property type="match status" value="1"/>
</dbReference>
<gene>
    <name evidence="7" type="ORF">CWS72_14335</name>
</gene>
<dbReference type="GO" id="GO:0005886">
    <property type="term" value="C:plasma membrane"/>
    <property type="evidence" value="ECO:0007669"/>
    <property type="project" value="TreeGrafter"/>
</dbReference>
<evidence type="ECO:0000313" key="7">
    <source>
        <dbReference type="EMBL" id="PKU23853.1"/>
    </source>
</evidence>
<proteinExistence type="inferred from homology"/>
<comment type="subcellular location">
    <subcellularLocation>
        <location evidence="1">Membrane</location>
        <topology evidence="1">Multi-pass membrane protein</topology>
    </subcellularLocation>
</comment>
<dbReference type="GO" id="GO:0042910">
    <property type="term" value="F:xenobiotic transmembrane transporter activity"/>
    <property type="evidence" value="ECO:0007669"/>
    <property type="project" value="InterPro"/>
</dbReference>
<name>A0A2N3PTY3_9PROT</name>
<reference evidence="8" key="1">
    <citation type="submission" date="2017-12" db="EMBL/GenBank/DDBJ databases">
        <title>Draft genome sequence of Telmatospirillum siberiense 26-4b1T, an acidotolerant peatland alphaproteobacterium potentially involved in sulfur cycling.</title>
        <authorList>
            <person name="Hausmann B."/>
            <person name="Pjevac P."/>
            <person name="Schreck K."/>
            <person name="Herbold C.W."/>
            <person name="Daims H."/>
            <person name="Wagner M."/>
            <person name="Pester M."/>
            <person name="Loy A."/>
        </authorList>
    </citation>
    <scope>NUCLEOTIDE SEQUENCE [LARGE SCALE GENOMIC DNA]</scope>
    <source>
        <strain evidence="8">26-4b1</strain>
    </source>
</reference>
<feature type="transmembrane region" description="Helical" evidence="6">
    <location>
        <begin position="237"/>
        <end position="259"/>
    </location>
</feature>
<dbReference type="EMBL" id="PIUM01000016">
    <property type="protein sequence ID" value="PKU23853.1"/>
    <property type="molecule type" value="Genomic_DNA"/>
</dbReference>
<organism evidence="7 8">
    <name type="scientific">Telmatospirillum siberiense</name>
    <dbReference type="NCBI Taxonomy" id="382514"/>
    <lineage>
        <taxon>Bacteria</taxon>
        <taxon>Pseudomonadati</taxon>
        <taxon>Pseudomonadota</taxon>
        <taxon>Alphaproteobacteria</taxon>
        <taxon>Rhodospirillales</taxon>
        <taxon>Rhodospirillaceae</taxon>
        <taxon>Telmatospirillum</taxon>
    </lineage>
</organism>
<feature type="transmembrane region" description="Helical" evidence="6">
    <location>
        <begin position="271"/>
        <end position="288"/>
    </location>
</feature>
<feature type="transmembrane region" description="Helical" evidence="6">
    <location>
        <begin position="191"/>
        <end position="216"/>
    </location>
</feature>
<dbReference type="Pfam" id="PF01554">
    <property type="entry name" value="MatE"/>
    <property type="match status" value="2"/>
</dbReference>
<keyword evidence="8" id="KW-1185">Reference proteome</keyword>
<feature type="transmembrane region" description="Helical" evidence="6">
    <location>
        <begin position="390"/>
        <end position="409"/>
    </location>
</feature>
<feature type="transmembrane region" description="Helical" evidence="6">
    <location>
        <begin position="164"/>
        <end position="185"/>
    </location>
</feature>
<protein>
    <submittedName>
        <fullName evidence="7">MATE family efflux transporter</fullName>
    </submittedName>
</protein>
<evidence type="ECO:0000256" key="3">
    <source>
        <dbReference type="ARBA" id="ARBA00022692"/>
    </source>
</evidence>
<dbReference type="InterPro" id="IPR002528">
    <property type="entry name" value="MATE_fam"/>
</dbReference>
<evidence type="ECO:0000256" key="6">
    <source>
        <dbReference type="SAM" id="Phobius"/>
    </source>
</evidence>
<dbReference type="NCBIfam" id="TIGR00797">
    <property type="entry name" value="matE"/>
    <property type="match status" value="1"/>
</dbReference>
<evidence type="ECO:0000313" key="8">
    <source>
        <dbReference type="Proteomes" id="UP000233293"/>
    </source>
</evidence>
<dbReference type="AlphaFoldDB" id="A0A2N3PTY3"/>
<comment type="caution">
    <text evidence="7">The sequence shown here is derived from an EMBL/GenBank/DDBJ whole genome shotgun (WGS) entry which is preliminary data.</text>
</comment>
<keyword evidence="5 6" id="KW-0472">Membrane</keyword>
<dbReference type="InterPro" id="IPR044644">
    <property type="entry name" value="DinF-like"/>
</dbReference>
<evidence type="ECO:0000256" key="1">
    <source>
        <dbReference type="ARBA" id="ARBA00004141"/>
    </source>
</evidence>